<evidence type="ECO:0000313" key="6">
    <source>
        <dbReference type="EMBL" id="CUP96819.1"/>
    </source>
</evidence>
<keyword evidence="4 6" id="KW-0067">ATP-binding</keyword>
<keyword evidence="3" id="KW-0547">Nucleotide-binding</keyword>
<evidence type="ECO:0000256" key="3">
    <source>
        <dbReference type="ARBA" id="ARBA00022741"/>
    </source>
</evidence>
<dbReference type="GO" id="GO:0005524">
    <property type="term" value="F:ATP binding"/>
    <property type="evidence" value="ECO:0007669"/>
    <property type="project" value="UniProtKB-KW"/>
</dbReference>
<dbReference type="AlphaFoldDB" id="A0A174SQI5"/>
<dbReference type="Pfam" id="PF00005">
    <property type="entry name" value="ABC_tran"/>
    <property type="match status" value="1"/>
</dbReference>
<protein>
    <submittedName>
        <fullName evidence="6">Ribose import ATP-binding protein RbsA</fullName>
        <ecNumber evidence="6">3.6.3.17</ecNumber>
    </submittedName>
</protein>
<dbReference type="RefSeq" id="WP_341420741.1">
    <property type="nucleotide sequence ID" value="NZ_CABIWA010000016.1"/>
</dbReference>
<dbReference type="InterPro" id="IPR003439">
    <property type="entry name" value="ABC_transporter-like_ATP-bd"/>
</dbReference>
<feature type="domain" description="ABC transporter" evidence="5">
    <location>
        <begin position="3"/>
        <end position="34"/>
    </location>
</feature>
<dbReference type="InterPro" id="IPR050107">
    <property type="entry name" value="ABC_carbohydrate_import_ATPase"/>
</dbReference>
<evidence type="ECO:0000259" key="5">
    <source>
        <dbReference type="Pfam" id="PF00005"/>
    </source>
</evidence>
<gene>
    <name evidence="6" type="primary">rbsA_10</name>
    <name evidence="6" type="ORF">ERS852551_02582</name>
</gene>
<dbReference type="EMBL" id="CZBE01000019">
    <property type="protein sequence ID" value="CUP96819.1"/>
    <property type="molecule type" value="Genomic_DNA"/>
</dbReference>
<dbReference type="EC" id="3.6.3.17" evidence="6"/>
<dbReference type="InterPro" id="IPR027417">
    <property type="entry name" value="P-loop_NTPase"/>
</dbReference>
<evidence type="ECO:0000313" key="7">
    <source>
        <dbReference type="Proteomes" id="UP000095765"/>
    </source>
</evidence>
<organism evidence="6 7">
    <name type="scientific">Anaerotruncus colihominis</name>
    <dbReference type="NCBI Taxonomy" id="169435"/>
    <lineage>
        <taxon>Bacteria</taxon>
        <taxon>Bacillati</taxon>
        <taxon>Bacillota</taxon>
        <taxon>Clostridia</taxon>
        <taxon>Eubacteriales</taxon>
        <taxon>Oscillospiraceae</taxon>
        <taxon>Anaerotruncus</taxon>
    </lineage>
</organism>
<name>A0A174SQI5_9FIRM</name>
<sequence length="110" mass="11898">MQRVGNLSGGNQQKVCLAKALMTEPKVLILDEATRGIDIGAKTEIYQLINQMADQGIAVIMISSELPEILGMSDRIYVMREGRISAEFDNSARKITQEDVALAATGGITT</sequence>
<evidence type="ECO:0000256" key="1">
    <source>
        <dbReference type="ARBA" id="ARBA00022448"/>
    </source>
</evidence>
<reference evidence="6 7" key="1">
    <citation type="submission" date="2015-09" db="EMBL/GenBank/DDBJ databases">
        <authorList>
            <consortium name="Pathogen Informatics"/>
        </authorList>
    </citation>
    <scope>NUCLEOTIDE SEQUENCE [LARGE SCALE GENOMIC DNA]</scope>
    <source>
        <strain evidence="6 7">2789STDY5834939</strain>
    </source>
</reference>
<keyword evidence="2" id="KW-0677">Repeat</keyword>
<accession>A0A174SQI5</accession>
<keyword evidence="6" id="KW-0378">Hydrolase</keyword>
<evidence type="ECO:0000256" key="4">
    <source>
        <dbReference type="ARBA" id="ARBA00022840"/>
    </source>
</evidence>
<dbReference type="Proteomes" id="UP000095765">
    <property type="component" value="Unassembled WGS sequence"/>
</dbReference>
<dbReference type="PANTHER" id="PTHR43790">
    <property type="entry name" value="CARBOHYDRATE TRANSPORT ATP-BINDING PROTEIN MG119-RELATED"/>
    <property type="match status" value="1"/>
</dbReference>
<keyword evidence="1" id="KW-0813">Transport</keyword>
<dbReference type="GO" id="GO:0016887">
    <property type="term" value="F:ATP hydrolysis activity"/>
    <property type="evidence" value="ECO:0007669"/>
    <property type="project" value="InterPro"/>
</dbReference>
<dbReference type="PANTHER" id="PTHR43790:SF9">
    <property type="entry name" value="GALACTOFURANOSE TRANSPORTER ATP-BINDING PROTEIN YTFR"/>
    <property type="match status" value="1"/>
</dbReference>
<dbReference type="SUPFAM" id="SSF52540">
    <property type="entry name" value="P-loop containing nucleoside triphosphate hydrolases"/>
    <property type="match status" value="1"/>
</dbReference>
<dbReference type="Gene3D" id="3.40.50.300">
    <property type="entry name" value="P-loop containing nucleotide triphosphate hydrolases"/>
    <property type="match status" value="1"/>
</dbReference>
<evidence type="ECO:0000256" key="2">
    <source>
        <dbReference type="ARBA" id="ARBA00022737"/>
    </source>
</evidence>
<proteinExistence type="predicted"/>